<dbReference type="SUPFAM" id="SSF56024">
    <property type="entry name" value="Phospholipase D/nuclease"/>
    <property type="match status" value="2"/>
</dbReference>
<dbReference type="OrthoDB" id="1923775at2759"/>
<protein>
    <recommendedName>
        <fullName evidence="1">PLD phosphodiesterase domain-containing protein</fullName>
    </recommendedName>
</protein>
<dbReference type="KEGG" id="ppp:112280102"/>
<name>A0A2K1KXC4_PHYPA</name>
<dbReference type="RefSeq" id="XP_024370927.1">
    <property type="nucleotide sequence ID" value="XM_024515159.2"/>
</dbReference>
<proteinExistence type="predicted"/>
<evidence type="ECO:0000313" key="4">
    <source>
        <dbReference type="Proteomes" id="UP000006727"/>
    </source>
</evidence>
<dbReference type="Gene3D" id="3.30.870.10">
    <property type="entry name" value="Endonuclease Chain A"/>
    <property type="match status" value="2"/>
</dbReference>
<reference evidence="2 4" key="1">
    <citation type="journal article" date="2008" name="Science">
        <title>The Physcomitrella genome reveals evolutionary insights into the conquest of land by plants.</title>
        <authorList>
            <person name="Rensing S."/>
            <person name="Lang D."/>
            <person name="Zimmer A."/>
            <person name="Terry A."/>
            <person name="Salamov A."/>
            <person name="Shapiro H."/>
            <person name="Nishiyama T."/>
            <person name="Perroud P.-F."/>
            <person name="Lindquist E."/>
            <person name="Kamisugi Y."/>
            <person name="Tanahashi T."/>
            <person name="Sakakibara K."/>
            <person name="Fujita T."/>
            <person name="Oishi K."/>
            <person name="Shin-I T."/>
            <person name="Kuroki Y."/>
            <person name="Toyoda A."/>
            <person name="Suzuki Y."/>
            <person name="Hashimoto A."/>
            <person name="Yamaguchi K."/>
            <person name="Sugano A."/>
            <person name="Kohara Y."/>
            <person name="Fujiyama A."/>
            <person name="Anterola A."/>
            <person name="Aoki S."/>
            <person name="Ashton N."/>
            <person name="Barbazuk W.B."/>
            <person name="Barker E."/>
            <person name="Bennetzen J."/>
            <person name="Bezanilla M."/>
            <person name="Blankenship R."/>
            <person name="Cho S.H."/>
            <person name="Dutcher S."/>
            <person name="Estelle M."/>
            <person name="Fawcett J.A."/>
            <person name="Gundlach H."/>
            <person name="Hanada K."/>
            <person name="Heyl A."/>
            <person name="Hicks K.A."/>
            <person name="Hugh J."/>
            <person name="Lohr M."/>
            <person name="Mayer K."/>
            <person name="Melkozernov A."/>
            <person name="Murata T."/>
            <person name="Nelson D."/>
            <person name="Pils B."/>
            <person name="Prigge M."/>
            <person name="Reiss B."/>
            <person name="Renner T."/>
            <person name="Rombauts S."/>
            <person name="Rushton P."/>
            <person name="Sanderfoot A."/>
            <person name="Schween G."/>
            <person name="Shiu S.-H."/>
            <person name="Stueber K."/>
            <person name="Theodoulou F.L."/>
            <person name="Tu H."/>
            <person name="Van de Peer Y."/>
            <person name="Verrier P.J."/>
            <person name="Waters E."/>
            <person name="Wood A."/>
            <person name="Yang L."/>
            <person name="Cove D."/>
            <person name="Cuming A."/>
            <person name="Hasebe M."/>
            <person name="Lucas S."/>
            <person name="Mishler D.B."/>
            <person name="Reski R."/>
            <person name="Grigoriev I."/>
            <person name="Quatrano R.S."/>
            <person name="Boore J.L."/>
        </authorList>
    </citation>
    <scope>NUCLEOTIDE SEQUENCE [LARGE SCALE GENOMIC DNA]</scope>
    <source>
        <strain evidence="3 4">cv. Gransden 2004</strain>
    </source>
</reference>
<dbReference type="PROSITE" id="PS50035">
    <property type="entry name" value="PLD"/>
    <property type="match status" value="2"/>
</dbReference>
<dbReference type="CDD" id="cd09107">
    <property type="entry name" value="PLDc_vPLD3_4_5_like_2"/>
    <property type="match status" value="1"/>
</dbReference>
<dbReference type="InterPro" id="IPR050874">
    <property type="entry name" value="Diverse_PLD-related"/>
</dbReference>
<dbReference type="Pfam" id="PF13091">
    <property type="entry name" value="PLDc_2"/>
    <property type="match status" value="1"/>
</dbReference>
<feature type="domain" description="PLD phosphodiesterase" evidence="1">
    <location>
        <begin position="461"/>
        <end position="487"/>
    </location>
</feature>
<reference evidence="3" key="3">
    <citation type="submission" date="2020-12" db="UniProtKB">
        <authorList>
            <consortium name="EnsemblPlants"/>
        </authorList>
    </citation>
    <scope>IDENTIFICATION</scope>
</reference>
<dbReference type="CDD" id="cd09106">
    <property type="entry name" value="PLDc_vPLD3_4_5_like_1"/>
    <property type="match status" value="1"/>
</dbReference>
<keyword evidence="4" id="KW-1185">Reference proteome</keyword>
<dbReference type="PANTHER" id="PTHR10185:SF17">
    <property type="entry name" value="GM01519P-RELATED"/>
    <property type="match status" value="1"/>
</dbReference>
<dbReference type="PANTHER" id="PTHR10185">
    <property type="entry name" value="PHOSPHOLIPASE D - RELATED"/>
    <property type="match status" value="1"/>
</dbReference>
<feature type="domain" description="PLD phosphodiesterase" evidence="1">
    <location>
        <begin position="178"/>
        <end position="205"/>
    </location>
</feature>
<dbReference type="GO" id="GO:0012505">
    <property type="term" value="C:endomembrane system"/>
    <property type="evidence" value="ECO:0000318"/>
    <property type="project" value="GO_Central"/>
</dbReference>
<dbReference type="Gramene" id="Pp3c3_35450V3.2">
    <property type="protein sequence ID" value="Pp3c3_35450V3.2"/>
    <property type="gene ID" value="Pp3c3_35450"/>
</dbReference>
<dbReference type="OMA" id="WTHFIPN"/>
<evidence type="ECO:0000313" key="3">
    <source>
        <dbReference type="EnsemblPlants" id="Pp3c3_35450V3.1"/>
    </source>
</evidence>
<dbReference type="EnsemblPlants" id="Pp3c3_35450V3.2">
    <property type="protein sequence ID" value="Pp3c3_35450V3.2"/>
    <property type="gene ID" value="Pp3c3_35450"/>
</dbReference>
<dbReference type="InterPro" id="IPR001736">
    <property type="entry name" value="PLipase_D/transphosphatidylase"/>
</dbReference>
<dbReference type="GeneID" id="112280102"/>
<dbReference type="GO" id="GO:0003824">
    <property type="term" value="F:catalytic activity"/>
    <property type="evidence" value="ECO:0007669"/>
    <property type="project" value="InterPro"/>
</dbReference>
<dbReference type="Gramene" id="Pp3c3_35450V3.1">
    <property type="protein sequence ID" value="Pp3c3_35450V3.1"/>
    <property type="gene ID" value="Pp3c3_35450"/>
</dbReference>
<evidence type="ECO:0000313" key="2">
    <source>
        <dbReference type="EMBL" id="PNR58421.1"/>
    </source>
</evidence>
<dbReference type="AlphaFoldDB" id="A0A2K1KXC4"/>
<dbReference type="STRING" id="3218.A0A2K1KXC4"/>
<organism evidence="2">
    <name type="scientific">Physcomitrium patens</name>
    <name type="common">Spreading-leaved earth moss</name>
    <name type="synonym">Physcomitrella patens</name>
    <dbReference type="NCBI Taxonomy" id="3218"/>
    <lineage>
        <taxon>Eukaryota</taxon>
        <taxon>Viridiplantae</taxon>
        <taxon>Streptophyta</taxon>
        <taxon>Embryophyta</taxon>
        <taxon>Bryophyta</taxon>
        <taxon>Bryophytina</taxon>
        <taxon>Bryopsida</taxon>
        <taxon>Funariidae</taxon>
        <taxon>Funariales</taxon>
        <taxon>Funariaceae</taxon>
        <taxon>Physcomitrium</taxon>
    </lineage>
</organism>
<dbReference type="InterPro" id="IPR025202">
    <property type="entry name" value="PLD-like_dom"/>
</dbReference>
<dbReference type="SMART" id="SM00155">
    <property type="entry name" value="PLDc"/>
    <property type="match status" value="2"/>
</dbReference>
<accession>A0A2K1KXC4</accession>
<evidence type="ECO:0000259" key="1">
    <source>
        <dbReference type="PROSITE" id="PS50035"/>
    </source>
</evidence>
<dbReference type="EnsemblPlants" id="Pp3c3_35450V3.1">
    <property type="protein sequence ID" value="Pp3c3_35450V3.1"/>
    <property type="gene ID" value="Pp3c3_35450"/>
</dbReference>
<dbReference type="EMBL" id="ABEU02000003">
    <property type="protein sequence ID" value="PNR58421.1"/>
    <property type="molecule type" value="Genomic_DNA"/>
</dbReference>
<dbReference type="Proteomes" id="UP000006727">
    <property type="component" value="Chromosome 3"/>
</dbReference>
<sequence length="529" mass="58782">MMNCKKTEKKQMQAMGAIMAATTLLLVLLLSIGRGTQRQISLEKEDCKVWLVQSIPTDMPELPLVPGVLNTGDVLQWLAGNATEKGLDVSAQYWELQAEPINPISGDYGFSEQEMAHFGAPVGKAVYDSLLAAADRGVPIRILQHTGFSPSFDAESAAMAAGRPNVQNRTLVLTKWWGSGIIHSKLWIANKEDAYLGSANNDWKSFTQVKEVGVYFRNCPKVVKLLDGYFNNFWTLTSLNASEHTSVVWDQQWQLNRTVPCWSQFVEPHKRCQSPFSKYTTTSHVQGYPLLSDPPFFPLKLDTPGRRNASEGNSLAYVSVSPPEIASGHSHQTDEQGWLDTIFSVPVNGTVRINTMDWLGQSQFLDMDVFWPAFSNAISKVVFTKHATVKVLVARWKTTLEGTDKYLLYLNYTNFLCKSSTYNSCNGRVEIKHYEVPGWDSTGPASDATTGASTGNEYPGFARVNHAKFAVSDVRANIGTSNLVWDYFYATAGVSFGTYDPRIVSQLQEIFDADWTSPYAVPLLQTSSL</sequence>
<gene>
    <name evidence="3" type="primary">LOC112280102</name>
    <name evidence="2" type="ORF">PHYPA_005416</name>
</gene>
<dbReference type="PaxDb" id="3218-PP1S112_212V6.1"/>
<reference evidence="2 4" key="2">
    <citation type="journal article" date="2018" name="Plant J.">
        <title>The Physcomitrella patens chromosome-scale assembly reveals moss genome structure and evolution.</title>
        <authorList>
            <person name="Lang D."/>
            <person name="Ullrich K.K."/>
            <person name="Murat F."/>
            <person name="Fuchs J."/>
            <person name="Jenkins J."/>
            <person name="Haas F.B."/>
            <person name="Piednoel M."/>
            <person name="Gundlach H."/>
            <person name="Van Bel M."/>
            <person name="Meyberg R."/>
            <person name="Vives C."/>
            <person name="Morata J."/>
            <person name="Symeonidi A."/>
            <person name="Hiss M."/>
            <person name="Muchero W."/>
            <person name="Kamisugi Y."/>
            <person name="Saleh O."/>
            <person name="Blanc G."/>
            <person name="Decker E.L."/>
            <person name="van Gessel N."/>
            <person name="Grimwood J."/>
            <person name="Hayes R.D."/>
            <person name="Graham S.W."/>
            <person name="Gunter L.E."/>
            <person name="McDaniel S.F."/>
            <person name="Hoernstein S.N.W."/>
            <person name="Larsson A."/>
            <person name="Li F.W."/>
            <person name="Perroud P.F."/>
            <person name="Phillips J."/>
            <person name="Ranjan P."/>
            <person name="Rokshar D.S."/>
            <person name="Rothfels C.J."/>
            <person name="Schneider L."/>
            <person name="Shu S."/>
            <person name="Stevenson D.W."/>
            <person name="Thummler F."/>
            <person name="Tillich M."/>
            <person name="Villarreal Aguilar J.C."/>
            <person name="Widiez T."/>
            <person name="Wong G.K."/>
            <person name="Wymore A."/>
            <person name="Zhang Y."/>
            <person name="Zimmer A.D."/>
            <person name="Quatrano R.S."/>
            <person name="Mayer K.F.X."/>
            <person name="Goodstein D."/>
            <person name="Casacuberta J.M."/>
            <person name="Vandepoele K."/>
            <person name="Reski R."/>
            <person name="Cuming A.C."/>
            <person name="Tuskan G.A."/>
            <person name="Maumus F."/>
            <person name="Salse J."/>
            <person name="Schmutz J."/>
            <person name="Rensing S.A."/>
        </authorList>
    </citation>
    <scope>NUCLEOTIDE SEQUENCE [LARGE SCALE GENOMIC DNA]</scope>
    <source>
        <strain evidence="3 4">cv. Gransden 2004</strain>
    </source>
</reference>